<dbReference type="AlphaFoldDB" id="V9ICP0"/>
<sequence>MSYEEVKSCLLKCEGPVISDNILQGLIQYLPPPDQLKKLHFYKDQYDDLTEAEQFCITVSAFFEQSLIEMFSIKKTVSKYLKQLFYLFFEIFLSLCTIDIDNQEIVAETEIIKFYAAIRRISARCKTGYSGRYSSLRRSKG</sequence>
<reference evidence="2" key="1">
    <citation type="submission" date="2011-11" db="EMBL/GenBank/DDBJ databases">
        <title>Decoding the brain transcriptome of the Eastern honeybee (Apis cerana) based on pyrosequencing.</title>
        <authorList>
            <person name="Sun L."/>
            <person name="Zheng H."/>
            <person name="Wang Y."/>
            <person name="Xie X."/>
            <person name="Zhu Y."/>
            <person name="Gu W."/>
            <person name="Wang S."/>
        </authorList>
    </citation>
    <scope>NUCLEOTIDE SEQUENCE</scope>
    <source>
        <tissue evidence="2">Brain</tissue>
    </source>
</reference>
<dbReference type="InterPro" id="IPR015425">
    <property type="entry name" value="FH2_Formin"/>
</dbReference>
<gene>
    <name evidence="2" type="ORF">ACCB01494.1</name>
</gene>
<evidence type="ECO:0000313" key="2">
    <source>
        <dbReference type="EMBL" id="AEY58855.1"/>
    </source>
</evidence>
<name>V9ICP0_APICE</name>
<evidence type="ECO:0000259" key="1">
    <source>
        <dbReference type="PROSITE" id="PS51444"/>
    </source>
</evidence>
<dbReference type="EMBL" id="JR039815">
    <property type="protein sequence ID" value="AEY58855.1"/>
    <property type="molecule type" value="mRNA"/>
</dbReference>
<feature type="domain" description="FH2" evidence="1">
    <location>
        <begin position="1"/>
        <end position="141"/>
    </location>
</feature>
<accession>V9ICP0</accession>
<proteinExistence type="evidence at transcript level"/>
<dbReference type="SUPFAM" id="SSF101447">
    <property type="entry name" value="Formin homology 2 domain (FH2 domain)"/>
    <property type="match status" value="1"/>
</dbReference>
<dbReference type="PROSITE" id="PS51444">
    <property type="entry name" value="FH2"/>
    <property type="match status" value="1"/>
</dbReference>
<protein>
    <submittedName>
        <fullName evidence="2">Protein diaphanous</fullName>
    </submittedName>
</protein>
<organism evidence="2">
    <name type="scientific">Apis cerana</name>
    <name type="common">Indian honeybee</name>
    <dbReference type="NCBI Taxonomy" id="7461"/>
    <lineage>
        <taxon>Eukaryota</taxon>
        <taxon>Metazoa</taxon>
        <taxon>Ecdysozoa</taxon>
        <taxon>Arthropoda</taxon>
        <taxon>Hexapoda</taxon>
        <taxon>Insecta</taxon>
        <taxon>Pterygota</taxon>
        <taxon>Neoptera</taxon>
        <taxon>Endopterygota</taxon>
        <taxon>Hymenoptera</taxon>
        <taxon>Apocrita</taxon>
        <taxon>Aculeata</taxon>
        <taxon>Apoidea</taxon>
        <taxon>Anthophila</taxon>
        <taxon>Apidae</taxon>
        <taxon>Apis</taxon>
    </lineage>
</organism>
<dbReference type="Gene3D" id="1.20.58.630">
    <property type="match status" value="1"/>
</dbReference>